<evidence type="ECO:0000313" key="2">
    <source>
        <dbReference type="EMBL" id="CAA9556100.1"/>
    </source>
</evidence>
<reference evidence="2" key="1">
    <citation type="submission" date="2020-02" db="EMBL/GenBank/DDBJ databases">
        <authorList>
            <person name="Meier V. D."/>
        </authorList>
    </citation>
    <scope>NUCLEOTIDE SEQUENCE</scope>
    <source>
        <strain evidence="2">AVDCRST_MAG49</strain>
    </source>
</reference>
<organism evidence="2">
    <name type="scientific">uncultured Thermomicrobiales bacterium</name>
    <dbReference type="NCBI Taxonomy" id="1645740"/>
    <lineage>
        <taxon>Bacteria</taxon>
        <taxon>Pseudomonadati</taxon>
        <taxon>Thermomicrobiota</taxon>
        <taxon>Thermomicrobia</taxon>
        <taxon>Thermomicrobiales</taxon>
        <taxon>environmental samples</taxon>
    </lineage>
</organism>
<feature type="non-terminal residue" evidence="2">
    <location>
        <position position="1"/>
    </location>
</feature>
<feature type="compositionally biased region" description="Low complexity" evidence="1">
    <location>
        <begin position="50"/>
        <end position="73"/>
    </location>
</feature>
<proteinExistence type="predicted"/>
<evidence type="ECO:0000256" key="1">
    <source>
        <dbReference type="SAM" id="MobiDB-lite"/>
    </source>
</evidence>
<sequence>GTGSSDLRRAAGAGRVRRHPDRVPRRTVLPEPGPQSRRLGDPRGARRRGPAVGLPAAGRRLGDGLALVAGGAPPKRRVGAGGPIDGSGGGRDRAGSQGAV</sequence>
<accession>A0A6J4UNS9</accession>
<dbReference type="EMBL" id="CADCWG010000146">
    <property type="protein sequence ID" value="CAA9556100.1"/>
    <property type="molecule type" value="Genomic_DNA"/>
</dbReference>
<name>A0A6J4UNS9_9BACT</name>
<feature type="region of interest" description="Disordered" evidence="1">
    <location>
        <begin position="1"/>
        <end position="100"/>
    </location>
</feature>
<feature type="compositionally biased region" description="Gly residues" evidence="1">
    <location>
        <begin position="79"/>
        <end position="89"/>
    </location>
</feature>
<dbReference type="AlphaFoldDB" id="A0A6J4UNS9"/>
<feature type="non-terminal residue" evidence="2">
    <location>
        <position position="100"/>
    </location>
</feature>
<protein>
    <submittedName>
        <fullName evidence="2">Uncharacterized protein</fullName>
    </submittedName>
</protein>
<gene>
    <name evidence="2" type="ORF">AVDCRST_MAG49-2939</name>
</gene>